<sequence>MHAIVCCVIALVLLDAVVAINMYVVSKATPAIPARNRENEFYRVKMATTRHLREHILATSKAQKETLQDEERANFEFDHLLTGVVNQIEASYAIAQTEFVLETRFKFPLNPQMLMNFRMAEESNVIQGSPERWYKIRSVVEKMRSDFLAKKLEALEDVDPKKKLQQSVADAGDEKLFLLNVTKAQRIIDIPKLQGLQPDQIESYKTSVFSFWRSQDIKSDDLSRILEYTDGSDIRFDLKKWYEIYLNKDVPESSGVRSG</sequence>
<protein>
    <submittedName>
        <fullName evidence="2">RxLR-like protein</fullName>
    </submittedName>
</protein>
<organism evidence="2 3">
    <name type="scientific">Plasmopara halstedii</name>
    <name type="common">Downy mildew of sunflower</name>
    <dbReference type="NCBI Taxonomy" id="4781"/>
    <lineage>
        <taxon>Eukaryota</taxon>
        <taxon>Sar</taxon>
        <taxon>Stramenopiles</taxon>
        <taxon>Oomycota</taxon>
        <taxon>Peronosporomycetes</taxon>
        <taxon>Peronosporales</taxon>
        <taxon>Peronosporaceae</taxon>
        <taxon>Plasmopara</taxon>
    </lineage>
</organism>
<keyword evidence="1" id="KW-0732">Signal</keyword>
<reference evidence="3" key="1">
    <citation type="submission" date="2014-09" db="EMBL/GenBank/DDBJ databases">
        <authorList>
            <person name="Sharma Rahul"/>
            <person name="Thines Marco"/>
        </authorList>
    </citation>
    <scope>NUCLEOTIDE SEQUENCE [LARGE SCALE GENOMIC DNA]</scope>
</reference>
<dbReference type="EMBL" id="CCYD01000246">
    <property type="protein sequence ID" value="CEG36767.1"/>
    <property type="molecule type" value="Genomic_DNA"/>
</dbReference>
<evidence type="ECO:0000313" key="3">
    <source>
        <dbReference type="Proteomes" id="UP000054928"/>
    </source>
</evidence>
<feature type="signal peptide" evidence="1">
    <location>
        <begin position="1"/>
        <end position="19"/>
    </location>
</feature>
<keyword evidence="3" id="KW-1185">Reference proteome</keyword>
<evidence type="ECO:0000313" key="2">
    <source>
        <dbReference type="EMBL" id="CEG36767.1"/>
    </source>
</evidence>
<dbReference type="RefSeq" id="XP_024573136.1">
    <property type="nucleotide sequence ID" value="XM_024722017.1"/>
</dbReference>
<accession>A0A0P1A7X2</accession>
<name>A0A0P1A7X2_PLAHL</name>
<dbReference type="GeneID" id="36399071"/>
<evidence type="ECO:0000256" key="1">
    <source>
        <dbReference type="SAM" id="SignalP"/>
    </source>
</evidence>
<proteinExistence type="predicted"/>
<dbReference type="Proteomes" id="UP000054928">
    <property type="component" value="Unassembled WGS sequence"/>
</dbReference>
<dbReference type="AlphaFoldDB" id="A0A0P1A7X2"/>
<feature type="chain" id="PRO_5006058448" evidence="1">
    <location>
        <begin position="20"/>
        <end position="259"/>
    </location>
</feature>